<dbReference type="STRING" id="10181.G5ALP9"/>
<dbReference type="AlphaFoldDB" id="G5ALP9"/>
<comment type="similarity">
    <text evidence="1">Belongs to the V-ATPase D subunit family.</text>
</comment>
<dbReference type="GO" id="GO:0046961">
    <property type="term" value="F:proton-transporting ATPase activity, rotational mechanism"/>
    <property type="evidence" value="ECO:0007669"/>
    <property type="project" value="InterPro"/>
</dbReference>
<keyword evidence="12" id="KW-1133">Transmembrane helix</keyword>
<feature type="transmembrane region" description="Helical" evidence="12">
    <location>
        <begin position="774"/>
        <end position="794"/>
    </location>
</feature>
<evidence type="ECO:0000256" key="4">
    <source>
        <dbReference type="ARBA" id="ARBA00022448"/>
    </source>
</evidence>
<evidence type="ECO:0000256" key="6">
    <source>
        <dbReference type="ARBA" id="ARBA00029434"/>
    </source>
</evidence>
<feature type="region of interest" description="Disordered" evidence="11">
    <location>
        <begin position="278"/>
        <end position="300"/>
    </location>
</feature>
<feature type="compositionally biased region" description="Basic and acidic residues" evidence="11">
    <location>
        <begin position="339"/>
        <end position="353"/>
    </location>
</feature>
<dbReference type="NCBIfam" id="TIGR00309">
    <property type="entry name" value="V_ATPase_subD"/>
    <property type="match status" value="1"/>
</dbReference>
<evidence type="ECO:0000313" key="14">
    <source>
        <dbReference type="EMBL" id="EHA97959.1"/>
    </source>
</evidence>
<comment type="subunit">
    <text evidence="10">V-ATPase is a heteromultimeric enzyme made up of two complexes: the ATP-hydrolytic V1 complex and the proton translocation V0 complex. The V1 complex consists of three catalytic AB heterodimers that form a heterohexamer, three peripheral stalks each consisting of EG heterodimers, one central rotor including subunits D and F, and the regulatory subunits C and H. The proton translocation complex V0 consists of the proton transport subunit a, a ring of proteolipid subunits c9c'', rotary subunit d, subunits e and f, and the accessory subunits ATP6AP1/Ac45 and ATP6AP2/PRR. Interacts with SNX10.</text>
</comment>
<reference evidence="14 15" key="1">
    <citation type="journal article" date="2011" name="Nature">
        <title>Genome sequencing reveals insights into physiology and longevity of the naked mole rat.</title>
        <authorList>
            <person name="Kim E.B."/>
            <person name="Fang X."/>
            <person name="Fushan A.A."/>
            <person name="Huang Z."/>
            <person name="Lobanov A.V."/>
            <person name="Han L."/>
            <person name="Marino S.M."/>
            <person name="Sun X."/>
            <person name="Turanov A.A."/>
            <person name="Yang P."/>
            <person name="Yim S.H."/>
            <person name="Zhao X."/>
            <person name="Kasaikina M.V."/>
            <person name="Stoletzki N."/>
            <person name="Peng C."/>
            <person name="Polak P."/>
            <person name="Xiong Z."/>
            <person name="Kiezun A."/>
            <person name="Zhu Y."/>
            <person name="Chen Y."/>
            <person name="Kryukov G.V."/>
            <person name="Zhang Q."/>
            <person name="Peshkin L."/>
            <person name="Yang L."/>
            <person name="Bronson R.T."/>
            <person name="Buffenstein R."/>
            <person name="Wang B."/>
            <person name="Han C."/>
            <person name="Li Q."/>
            <person name="Chen L."/>
            <person name="Zhao W."/>
            <person name="Sunyaev S.R."/>
            <person name="Park T.J."/>
            <person name="Zhang G."/>
            <person name="Wang J."/>
            <person name="Gladyshev V.N."/>
        </authorList>
    </citation>
    <scope>NUCLEOTIDE SEQUENCE [LARGE SCALE GENOMIC DNA]</scope>
</reference>
<dbReference type="InterPro" id="IPR002699">
    <property type="entry name" value="V_ATPase_D"/>
</dbReference>
<dbReference type="eggNOG" id="KOG1647">
    <property type="taxonomic scope" value="Eukaryota"/>
</dbReference>
<evidence type="ECO:0000256" key="11">
    <source>
        <dbReference type="SAM" id="MobiDB-lite"/>
    </source>
</evidence>
<dbReference type="PANTHER" id="PTHR28581:SF1">
    <property type="entry name" value="CONSORTIN"/>
    <property type="match status" value="1"/>
</dbReference>
<sequence>MSGKDWMEIFPSRMVQTIMKARFQGAQTGQNLLKKKSDALTLLFQRILKKIIETKMLMDKVMREAAFSLTEAKLTAGDFSTTVIQNVNKPQVKIRPKKGNVAGVTLPVFEHYHEGTDSYELTGLARDGEQLAKLKRNYAKAVELLVELTLLQTSFVTLDEAIKITNRCVNAIESVIITRIEGTLAYIITELDEREQEFYRLKKIQEKKKILKEKSEKFLKQWITAGETWKDFSEILNGLTKHALMDDSNPPTYSLQIESQDGCHPGDSAERRVTHLPSAASDENENQLDGDGPALLTSSGSAMGKTEVLEQDSLNNNESCVSSREVAASEISESALCEGPKDGKDFLGKDKKIPGKRGTRTKKGTIKKTPADYASLIQEKILSTATHAVGDEETAKVNANDQPEAPKLALQSLFSLIRGEVEQLDSRALPLCLHQIAIEKSVERKCFTQLRVSEESKTKGATSKEPVSVADLYVPGPESPDIEEEVSGGLESGTYLGLEPSIESQHKEEPQESSAGCSRMDRQADFLSLPVTAGKDHTEEPLCSARATLELHNQSSESAGSRSGPDSVENACEDISRLQEAPTEDCPDVATVEAIADHPKVVPSSESVIEPLILPGCDRIPPVLISEGRTLYALHPEVYMAPEEKGDKEDQINKETEDYLNSLLEECLKDTEDSLSYEDNQDDDSDLLQGLSPEEASYSLQESLPSDDSCLSLDDLAKRIEIAEVRLVSILKKRNDSVGDHPAQMHQKPSKRRVRFQEIDDNLDQDEVGGGSCILLILLCIATVFLSVGGTALYCTVGDMESPVCTDFADNMDFYYTKLLQGMAELKHWVYLS</sequence>
<evidence type="ECO:0000256" key="7">
    <source>
        <dbReference type="ARBA" id="ARBA00030317"/>
    </source>
</evidence>
<dbReference type="InParanoid" id="G5ALP9"/>
<dbReference type="GO" id="GO:0005802">
    <property type="term" value="C:trans-Golgi network"/>
    <property type="evidence" value="ECO:0007669"/>
    <property type="project" value="InterPro"/>
</dbReference>
<dbReference type="InterPro" id="IPR042318">
    <property type="entry name" value="Consortin"/>
</dbReference>
<dbReference type="Proteomes" id="UP000006813">
    <property type="component" value="Unassembled WGS sequence"/>
</dbReference>
<feature type="domain" description="Consortin C-terminal" evidence="13">
    <location>
        <begin position="726"/>
        <end position="830"/>
    </location>
</feature>
<evidence type="ECO:0000256" key="10">
    <source>
        <dbReference type="ARBA" id="ARBA00046558"/>
    </source>
</evidence>
<accession>G5ALP9</accession>
<evidence type="ECO:0000256" key="12">
    <source>
        <dbReference type="SAM" id="Phobius"/>
    </source>
</evidence>
<dbReference type="Pfam" id="PF01813">
    <property type="entry name" value="ATP-synt_D"/>
    <property type="match status" value="1"/>
</dbReference>
<comment type="subcellular location">
    <subcellularLocation>
        <location evidence="6">Cytoplasmic vesicle</location>
        <location evidence="6">Clathrin-coated vesicle membrane</location>
        <topology evidence="6">Peripheral membrane protein</topology>
    </subcellularLocation>
</comment>
<keyword evidence="12" id="KW-0812">Transmembrane</keyword>
<dbReference type="EMBL" id="JH165880">
    <property type="protein sequence ID" value="EHA97959.1"/>
    <property type="molecule type" value="Genomic_DNA"/>
</dbReference>
<evidence type="ECO:0000256" key="3">
    <source>
        <dbReference type="ARBA" id="ARBA00013417"/>
    </source>
</evidence>
<dbReference type="InterPro" id="IPR028129">
    <property type="entry name" value="Consortin_C"/>
</dbReference>
<protein>
    <recommendedName>
        <fullName evidence="3">V-type proton ATPase subunit D</fullName>
    </recommendedName>
    <alternativeName>
        <fullName evidence="2">V-type proton ATPase subunit d</fullName>
    </alternativeName>
    <alternativeName>
        <fullName evidence="7 8">Vacuolar proton pump subunit D</fullName>
    </alternativeName>
</protein>
<dbReference type="Gene3D" id="1.10.287.3240">
    <property type="match status" value="1"/>
</dbReference>
<proteinExistence type="inferred from homology"/>
<gene>
    <name evidence="14" type="ORF">GW7_07572</name>
</gene>
<keyword evidence="5" id="KW-0406">Ion transport</keyword>
<keyword evidence="4" id="KW-0813">Transport</keyword>
<dbReference type="GO" id="GO:0030133">
    <property type="term" value="C:transport vesicle"/>
    <property type="evidence" value="ECO:0007669"/>
    <property type="project" value="TreeGrafter"/>
</dbReference>
<dbReference type="GO" id="GO:0071253">
    <property type="term" value="F:connexin binding"/>
    <property type="evidence" value="ECO:0007669"/>
    <property type="project" value="InterPro"/>
</dbReference>
<organism evidence="14 15">
    <name type="scientific">Heterocephalus glaber</name>
    <name type="common">Naked mole rat</name>
    <dbReference type="NCBI Taxonomy" id="10181"/>
    <lineage>
        <taxon>Eukaryota</taxon>
        <taxon>Metazoa</taxon>
        <taxon>Chordata</taxon>
        <taxon>Craniata</taxon>
        <taxon>Vertebrata</taxon>
        <taxon>Euteleostomi</taxon>
        <taxon>Mammalia</taxon>
        <taxon>Eutheria</taxon>
        <taxon>Euarchontoglires</taxon>
        <taxon>Glires</taxon>
        <taxon>Rodentia</taxon>
        <taxon>Hystricomorpha</taxon>
        <taxon>Bathyergidae</taxon>
        <taxon>Heterocephalus</taxon>
    </lineage>
</organism>
<evidence type="ECO:0000259" key="13">
    <source>
        <dbReference type="Pfam" id="PF15281"/>
    </source>
</evidence>
<evidence type="ECO:0000313" key="15">
    <source>
        <dbReference type="Proteomes" id="UP000006813"/>
    </source>
</evidence>
<comment type="function">
    <text evidence="9">Subunit of the V1 complex of vacuolar(H+)-ATPase (V-ATPase), a multisubunit enzyme composed of a peripheral complex (V1) that hydrolyzes ATP and a membrane integral complex (V0) that translocates protons. V-ATPase is responsible for acidifying and maintaining the pH of intracellular compartments and in some cell types, is targeted to the plasma membrane, where it is responsible for acidifying the extracellular environment. May play a role in cilium biogenesis through regulation of the transport and the localization of proteins to the cilium.</text>
</comment>
<dbReference type="PANTHER" id="PTHR28581">
    <property type="entry name" value="CONSORTIN"/>
    <property type="match status" value="1"/>
</dbReference>
<evidence type="ECO:0000256" key="1">
    <source>
        <dbReference type="ARBA" id="ARBA00005850"/>
    </source>
</evidence>
<dbReference type="GO" id="GO:0042998">
    <property type="term" value="P:positive regulation of Golgi to plasma membrane protein transport"/>
    <property type="evidence" value="ECO:0007669"/>
    <property type="project" value="InterPro"/>
</dbReference>
<keyword evidence="12" id="KW-0472">Membrane</keyword>
<feature type="compositionally biased region" description="Basic residues" evidence="11">
    <location>
        <begin position="354"/>
        <end position="364"/>
    </location>
</feature>
<name>G5ALP9_HETGA</name>
<evidence type="ECO:0000256" key="2">
    <source>
        <dbReference type="ARBA" id="ARBA00013354"/>
    </source>
</evidence>
<feature type="region of interest" description="Disordered" evidence="11">
    <location>
        <begin position="453"/>
        <end position="496"/>
    </location>
</feature>
<evidence type="ECO:0000256" key="8">
    <source>
        <dbReference type="ARBA" id="ARBA00030340"/>
    </source>
</evidence>
<evidence type="ECO:0000256" key="9">
    <source>
        <dbReference type="ARBA" id="ARBA00045802"/>
    </source>
</evidence>
<dbReference type="Pfam" id="PF15281">
    <property type="entry name" value="Consortin_C"/>
    <property type="match status" value="1"/>
</dbReference>
<dbReference type="GO" id="GO:0005886">
    <property type="term" value="C:plasma membrane"/>
    <property type="evidence" value="ECO:0007669"/>
    <property type="project" value="TreeGrafter"/>
</dbReference>
<dbReference type="FunCoup" id="G5ALP9">
    <property type="interactions" value="1360"/>
</dbReference>
<dbReference type="GO" id="GO:0030665">
    <property type="term" value="C:clathrin-coated vesicle membrane"/>
    <property type="evidence" value="ECO:0007669"/>
    <property type="project" value="UniProtKB-SubCell"/>
</dbReference>
<evidence type="ECO:0000256" key="5">
    <source>
        <dbReference type="ARBA" id="ARBA00023065"/>
    </source>
</evidence>
<feature type="region of interest" description="Disordered" evidence="11">
    <location>
        <begin position="337"/>
        <end position="364"/>
    </location>
</feature>